<evidence type="ECO:0000256" key="1">
    <source>
        <dbReference type="SAM" id="MobiDB-lite"/>
    </source>
</evidence>
<feature type="compositionally biased region" description="Basic and acidic residues" evidence="1">
    <location>
        <begin position="79"/>
        <end position="97"/>
    </location>
</feature>
<organism evidence="2 3">
    <name type="scientific">Aldrovandia affinis</name>
    <dbReference type="NCBI Taxonomy" id="143900"/>
    <lineage>
        <taxon>Eukaryota</taxon>
        <taxon>Metazoa</taxon>
        <taxon>Chordata</taxon>
        <taxon>Craniata</taxon>
        <taxon>Vertebrata</taxon>
        <taxon>Euteleostomi</taxon>
        <taxon>Actinopterygii</taxon>
        <taxon>Neopterygii</taxon>
        <taxon>Teleostei</taxon>
        <taxon>Notacanthiformes</taxon>
        <taxon>Halosauridae</taxon>
        <taxon>Aldrovandia</taxon>
    </lineage>
</organism>
<feature type="compositionally biased region" description="Basic and acidic residues" evidence="1">
    <location>
        <begin position="8"/>
        <end position="17"/>
    </location>
</feature>
<evidence type="ECO:0000313" key="3">
    <source>
        <dbReference type="Proteomes" id="UP001221898"/>
    </source>
</evidence>
<comment type="caution">
    <text evidence="2">The sequence shown here is derived from an EMBL/GenBank/DDBJ whole genome shotgun (WGS) entry which is preliminary data.</text>
</comment>
<protein>
    <submittedName>
        <fullName evidence="2">Uncharacterized protein</fullName>
    </submittedName>
</protein>
<accession>A0AAD7SJ35</accession>
<evidence type="ECO:0000313" key="2">
    <source>
        <dbReference type="EMBL" id="KAJ8403479.1"/>
    </source>
</evidence>
<name>A0AAD7SJ35_9TELE</name>
<reference evidence="2" key="1">
    <citation type="journal article" date="2023" name="Science">
        <title>Genome structures resolve the early diversification of teleost fishes.</title>
        <authorList>
            <person name="Parey E."/>
            <person name="Louis A."/>
            <person name="Montfort J."/>
            <person name="Bouchez O."/>
            <person name="Roques C."/>
            <person name="Iampietro C."/>
            <person name="Lluch J."/>
            <person name="Castinel A."/>
            <person name="Donnadieu C."/>
            <person name="Desvignes T."/>
            <person name="Floi Bucao C."/>
            <person name="Jouanno E."/>
            <person name="Wen M."/>
            <person name="Mejri S."/>
            <person name="Dirks R."/>
            <person name="Jansen H."/>
            <person name="Henkel C."/>
            <person name="Chen W.J."/>
            <person name="Zahm M."/>
            <person name="Cabau C."/>
            <person name="Klopp C."/>
            <person name="Thompson A.W."/>
            <person name="Robinson-Rechavi M."/>
            <person name="Braasch I."/>
            <person name="Lecointre G."/>
            <person name="Bobe J."/>
            <person name="Postlethwait J.H."/>
            <person name="Berthelot C."/>
            <person name="Roest Crollius H."/>
            <person name="Guiguen Y."/>
        </authorList>
    </citation>
    <scope>NUCLEOTIDE SEQUENCE</scope>
    <source>
        <strain evidence="2">NC1722</strain>
    </source>
</reference>
<feature type="region of interest" description="Disordered" evidence="1">
    <location>
        <begin position="1"/>
        <end position="97"/>
    </location>
</feature>
<dbReference type="AlphaFoldDB" id="A0AAD7SJ35"/>
<dbReference type="EMBL" id="JAINUG010000058">
    <property type="protein sequence ID" value="KAJ8403479.1"/>
    <property type="molecule type" value="Genomic_DNA"/>
</dbReference>
<proteinExistence type="predicted"/>
<sequence>MRLAADGGRTRPWEDGSLRPPTAAHSPLSGALTDRTGGSGAPPRRSRFGYVADDPTEGSEERGHSETRNRGRGGAACGERVEHGCERKASSEKAAGE</sequence>
<keyword evidence="3" id="KW-1185">Reference proteome</keyword>
<feature type="compositionally biased region" description="Basic and acidic residues" evidence="1">
    <location>
        <begin position="59"/>
        <end position="69"/>
    </location>
</feature>
<gene>
    <name evidence="2" type="ORF">AAFF_G00352510</name>
</gene>
<dbReference type="Proteomes" id="UP001221898">
    <property type="component" value="Unassembled WGS sequence"/>
</dbReference>